<dbReference type="EMBL" id="JAHCLR010000045">
    <property type="protein sequence ID" value="MBS9535476.1"/>
    <property type="molecule type" value="Genomic_DNA"/>
</dbReference>
<accession>A0ABS5RPP3</accession>
<gene>
    <name evidence="1" type="ORF">KIH27_17970</name>
</gene>
<sequence>MTDSPDPCRLLSEILTEHGPLDEDAIAQHARDADSADPARIIRRLRLGIDVPTGQLVDGRWVWLPAVLAGRIFTRRVTEEEVSFDLLTISRDLDPIAALCDYSSYQQLADGSTIRLVTRDDHRLLDQLDVPAAFVDAGGALVLAVGTFEALGVAAGDLVGVRLGAAGLVVERVSTVAPSTAGARLSMLLGDRPEFADTLAWTLCAADATLFVEPAAPLSELVADQGLLQHGAQLAPPDFDFARWVFEQRCSELALRHHLDNDDAVTLAGLLELYHRMTLRSLREQTPEVESDEAVEQAGAALIDPRITELLAIETLRHGRFSAGGLRLLADTVEPTASLSIRAACRWLRAVAMEREGDMDGFERELLAAQAIDGTYPLPLLDLARIASDRGDVETGLALLHHAGAGPDHPLAYLLQRHRVAPRTDVGRNAPCWCGSDRKHKRCHLRTNGLPLPDRVGWLYHKAIQYVLFGDFTDLRHEVAWERCRSTIIDDDDAFNAALADPLVIDAVLFEGGGFDEFFRVRGSLLPDDEWELAMQWSLVQRAVFEVEQVHAGRGVTVRDVSTGEHHEVGRRMTDLPFQCGQLICARVVSDGAELQFFALQPISAQQRDPLAALLKYGADPVELVAQLSDGAQRLR</sequence>
<evidence type="ECO:0000313" key="2">
    <source>
        <dbReference type="Proteomes" id="UP001519535"/>
    </source>
</evidence>
<dbReference type="Pfam" id="PF02810">
    <property type="entry name" value="SEC-C"/>
    <property type="match status" value="1"/>
</dbReference>
<dbReference type="Proteomes" id="UP001519535">
    <property type="component" value="Unassembled WGS sequence"/>
</dbReference>
<proteinExistence type="predicted"/>
<organism evidence="1 2">
    <name type="scientific">Mycolicibacter acidiphilus</name>
    <dbReference type="NCBI Taxonomy" id="2835306"/>
    <lineage>
        <taxon>Bacteria</taxon>
        <taxon>Bacillati</taxon>
        <taxon>Actinomycetota</taxon>
        <taxon>Actinomycetes</taxon>
        <taxon>Mycobacteriales</taxon>
        <taxon>Mycobacteriaceae</taxon>
        <taxon>Mycolicibacter</taxon>
    </lineage>
</organism>
<protein>
    <submittedName>
        <fullName evidence="1">SEC-C domain-containing protein</fullName>
    </submittedName>
</protein>
<dbReference type="Gene3D" id="3.10.450.50">
    <property type="match status" value="1"/>
</dbReference>
<keyword evidence="2" id="KW-1185">Reference proteome</keyword>
<dbReference type="InterPro" id="IPR004027">
    <property type="entry name" value="SEC_C_motif"/>
</dbReference>
<comment type="caution">
    <text evidence="1">The sequence shown here is derived from an EMBL/GenBank/DDBJ whole genome shotgun (WGS) entry which is preliminary data.</text>
</comment>
<reference evidence="1 2" key="1">
    <citation type="submission" date="2021-05" db="EMBL/GenBank/DDBJ databases">
        <title>Mycobacterium acidophilum sp. nov., an extremely acid-tolerant member of the genus Mycobacterium.</title>
        <authorList>
            <person name="Xia J."/>
        </authorList>
    </citation>
    <scope>NUCLEOTIDE SEQUENCE [LARGE SCALE GENOMIC DNA]</scope>
    <source>
        <strain evidence="1 2">M1</strain>
    </source>
</reference>
<name>A0ABS5RPP3_9MYCO</name>
<dbReference type="SUPFAM" id="SSF103642">
    <property type="entry name" value="Sec-C motif"/>
    <property type="match status" value="1"/>
</dbReference>
<evidence type="ECO:0000313" key="1">
    <source>
        <dbReference type="EMBL" id="MBS9535476.1"/>
    </source>
</evidence>
<dbReference type="RefSeq" id="WP_214094335.1">
    <property type="nucleotide sequence ID" value="NZ_JAHCLR010000045.1"/>
</dbReference>